<feature type="compositionally biased region" description="Polar residues" evidence="2">
    <location>
        <begin position="1"/>
        <end position="11"/>
    </location>
</feature>
<feature type="compositionally biased region" description="Basic and acidic residues" evidence="2">
    <location>
        <begin position="526"/>
        <end position="544"/>
    </location>
</feature>
<dbReference type="EC" id="2.3.1.86" evidence="4"/>
<dbReference type="Gene3D" id="3.60.130.30">
    <property type="match status" value="1"/>
</dbReference>
<evidence type="ECO:0000256" key="1">
    <source>
        <dbReference type="ARBA" id="ARBA00022679"/>
    </source>
</evidence>
<dbReference type="GO" id="GO:0004321">
    <property type="term" value="F:fatty-acyl-CoA synthase activity"/>
    <property type="evidence" value="ECO:0007669"/>
    <property type="project" value="UniProtKB-EC"/>
</dbReference>
<evidence type="ECO:0000259" key="3">
    <source>
        <dbReference type="Pfam" id="PF00698"/>
    </source>
</evidence>
<sequence>MQKALRSSTESRPNERFQIQDDTRKIPWHMPMFVYLSLNSSEKKKVFYQEFELIHDLEPIEVDESEAQKFELQHGDNRHRSRRLHLRICVLEDLFRRTVPSPDTLWENTPFSPISALVDVVFYRGITMQRAVERDSKNRSNYAMCAVNPSRISKTFSDAALREVVDTIATITDSLLEIVNYNVESQQYVCAGELVALQTMANVLNKVNIAKQLTETFSVEKVKEMLGDIVKECHARALEQQQTEGSYIKLDRGFASIPLPGISTRDTCGLVSCLSEHKINPAHLNPDVLVGNYIPNLIAKPFKVTREYVQIIYGQTSSPRLDKVLKKWDQDQWGAEEQRQRLAYIILVEVLAYQFASPVRWIETQDLFSSCTKNHFTFQAYRFSSFDVEQALASENQFRMTCEAEGDFLDEPVDVDYNYHEVTDVDELEKIGAEYFKAVGTQGSSTVETVNDGPPALPKTRTLASKKIPAVHSKKKQAFTSSKQSSSSKRVSPSSARAQYKPAPLSTKTMLGSTRKQRATWNRTSKGRERRALAAQERDERGDITSDSLGKALKANHLAIDFDAATLPISGPAWIGLREIPSEKLPPISTLKEFKWDGKTTVLFVDKHNRIWAVLGAGINDKTWEATITGATSAIETFHDTAGLTAADYDNRRSKQQYAATPHGVSNGGGQKRPANIAVRRLKTRRALQAFQENACITRLVGHTGAFSSKHTPYWAAFTINSSTKGSQNQVATHAHTDYGNYARSWCAVTALGNFNPDHGGQLIMWNVGIIIRFPPGTTILFPSALVTHSNLPVRPGDTRYSLVQYSAGGLFRWVGNGGMSDKTFLSTASEEQLEQWTKRRLARAKEGLRQYTKLDELRHGDYKGEELGDLSDLTDMSESEDSRVAEPTFSRPKFKQKVVLDSMRNRPFFLPRMADLLGQKLSTFGVKITNFSSAQKN</sequence>
<feature type="region of interest" description="Disordered" evidence="2">
    <location>
        <begin position="443"/>
        <end position="544"/>
    </location>
</feature>
<feature type="region of interest" description="Disordered" evidence="2">
    <location>
        <begin position="1"/>
        <end position="20"/>
    </location>
</feature>
<name>A0AAW0BIH7_9AGAR</name>
<dbReference type="Proteomes" id="UP001383192">
    <property type="component" value="Unassembled WGS sequence"/>
</dbReference>
<gene>
    <name evidence="4" type="primary">fas2_3</name>
    <name evidence="4" type="ORF">VNI00_016088</name>
</gene>
<dbReference type="PANTHER" id="PTHR10982:SF21">
    <property type="entry name" value="FATTY ACID SYNTHASE SUBUNIT BETA"/>
    <property type="match status" value="1"/>
</dbReference>
<keyword evidence="4" id="KW-0012">Acyltransferase</keyword>
<evidence type="ECO:0000313" key="5">
    <source>
        <dbReference type="Proteomes" id="UP001383192"/>
    </source>
</evidence>
<keyword evidence="1 4" id="KW-0808">Transferase</keyword>
<feature type="compositionally biased region" description="Low complexity" evidence="2">
    <location>
        <begin position="478"/>
        <end position="495"/>
    </location>
</feature>
<dbReference type="AlphaFoldDB" id="A0AAW0BIH7"/>
<feature type="domain" description="Malonyl-CoA:ACP transacylase (MAT)" evidence="3">
    <location>
        <begin position="112"/>
        <end position="245"/>
    </location>
</feature>
<protein>
    <submittedName>
        <fullName evidence="4">Fatty acid synthase alpha subunit Lsd1</fullName>
        <ecNumber evidence="4">2.3.1.86</ecNumber>
    </submittedName>
</protein>
<comment type="caution">
    <text evidence="4">The sequence shown here is derived from an EMBL/GenBank/DDBJ whole genome shotgun (WGS) entry which is preliminary data.</text>
</comment>
<dbReference type="Gene3D" id="3.30.70.3330">
    <property type="match status" value="1"/>
</dbReference>
<evidence type="ECO:0000313" key="4">
    <source>
        <dbReference type="EMBL" id="KAK7025306.1"/>
    </source>
</evidence>
<dbReference type="PANTHER" id="PTHR10982">
    <property type="entry name" value="MALONYL COA-ACYL CARRIER PROTEIN TRANSACYLASE"/>
    <property type="match status" value="1"/>
</dbReference>
<feature type="region of interest" description="Disordered" evidence="2">
    <location>
        <begin position="869"/>
        <end position="889"/>
    </location>
</feature>
<accession>A0AAW0BIH7</accession>
<keyword evidence="5" id="KW-1185">Reference proteome</keyword>
<feature type="compositionally biased region" description="Polar residues" evidence="2">
    <location>
        <begin position="506"/>
        <end position="524"/>
    </location>
</feature>
<organism evidence="4 5">
    <name type="scientific">Paramarasmius palmivorus</name>
    <dbReference type="NCBI Taxonomy" id="297713"/>
    <lineage>
        <taxon>Eukaryota</taxon>
        <taxon>Fungi</taxon>
        <taxon>Dikarya</taxon>
        <taxon>Basidiomycota</taxon>
        <taxon>Agaricomycotina</taxon>
        <taxon>Agaricomycetes</taxon>
        <taxon>Agaricomycetidae</taxon>
        <taxon>Agaricales</taxon>
        <taxon>Marasmiineae</taxon>
        <taxon>Marasmiaceae</taxon>
        <taxon>Paramarasmius</taxon>
    </lineage>
</organism>
<dbReference type="Pfam" id="PF00698">
    <property type="entry name" value="Acyl_transf_1"/>
    <property type="match status" value="1"/>
</dbReference>
<dbReference type="Gene3D" id="6.10.140.1400">
    <property type="match status" value="1"/>
</dbReference>
<dbReference type="Gene3D" id="3.30.70.2490">
    <property type="match status" value="1"/>
</dbReference>
<reference evidence="4 5" key="1">
    <citation type="submission" date="2024-01" db="EMBL/GenBank/DDBJ databases">
        <title>A draft genome for a cacao thread blight-causing isolate of Paramarasmius palmivorus.</title>
        <authorList>
            <person name="Baruah I.K."/>
            <person name="Bukari Y."/>
            <person name="Amoako-Attah I."/>
            <person name="Meinhardt L.W."/>
            <person name="Bailey B.A."/>
            <person name="Cohen S.P."/>
        </authorList>
    </citation>
    <scope>NUCLEOTIDE SEQUENCE [LARGE SCALE GENOMIC DNA]</scope>
    <source>
        <strain evidence="4 5">GH-12</strain>
    </source>
</reference>
<dbReference type="FunFam" id="3.30.70.3330:FF:000001">
    <property type="entry name" value="Fatty acid synthase subunit beta dehydratase"/>
    <property type="match status" value="1"/>
</dbReference>
<proteinExistence type="predicted"/>
<dbReference type="EMBL" id="JAYKXP010000117">
    <property type="protein sequence ID" value="KAK7025306.1"/>
    <property type="molecule type" value="Genomic_DNA"/>
</dbReference>
<dbReference type="InterPro" id="IPR050830">
    <property type="entry name" value="Fungal_FAS"/>
</dbReference>
<evidence type="ECO:0000256" key="2">
    <source>
        <dbReference type="SAM" id="MobiDB-lite"/>
    </source>
</evidence>
<dbReference type="Gene3D" id="3.90.25.70">
    <property type="match status" value="1"/>
</dbReference>
<dbReference type="InterPro" id="IPR014043">
    <property type="entry name" value="Acyl_transferase_dom"/>
</dbReference>